<sequence>METTTHTRTGLREMLKSDHFSNQCYLVVVSRMETTTHTRTGLREMLKSDHFSHQCYLVVVSTVKS</sequence>
<comment type="caution">
    <text evidence="1">The sequence shown here is derived from an EMBL/GenBank/DDBJ whole genome shotgun (WGS) entry which is preliminary data.</text>
</comment>
<dbReference type="AlphaFoldDB" id="A0A843W5L8"/>
<organism evidence="1 2">
    <name type="scientific">Colocasia esculenta</name>
    <name type="common">Wild taro</name>
    <name type="synonym">Arum esculentum</name>
    <dbReference type="NCBI Taxonomy" id="4460"/>
    <lineage>
        <taxon>Eukaryota</taxon>
        <taxon>Viridiplantae</taxon>
        <taxon>Streptophyta</taxon>
        <taxon>Embryophyta</taxon>
        <taxon>Tracheophyta</taxon>
        <taxon>Spermatophyta</taxon>
        <taxon>Magnoliopsida</taxon>
        <taxon>Liliopsida</taxon>
        <taxon>Araceae</taxon>
        <taxon>Aroideae</taxon>
        <taxon>Colocasieae</taxon>
        <taxon>Colocasia</taxon>
    </lineage>
</organism>
<dbReference type="EMBL" id="NMUH01003253">
    <property type="protein sequence ID" value="MQM04609.1"/>
    <property type="molecule type" value="Genomic_DNA"/>
</dbReference>
<name>A0A843W5L8_COLES</name>
<gene>
    <name evidence="1" type="ORF">Taro_037413</name>
</gene>
<proteinExistence type="predicted"/>
<protein>
    <submittedName>
        <fullName evidence="1">Uncharacterized protein</fullName>
    </submittedName>
</protein>
<keyword evidence="2" id="KW-1185">Reference proteome</keyword>
<evidence type="ECO:0000313" key="1">
    <source>
        <dbReference type="EMBL" id="MQM04609.1"/>
    </source>
</evidence>
<evidence type="ECO:0000313" key="2">
    <source>
        <dbReference type="Proteomes" id="UP000652761"/>
    </source>
</evidence>
<dbReference type="Proteomes" id="UP000652761">
    <property type="component" value="Unassembled WGS sequence"/>
</dbReference>
<accession>A0A843W5L8</accession>
<reference evidence="1" key="1">
    <citation type="submission" date="2017-07" db="EMBL/GenBank/DDBJ databases">
        <title>Taro Niue Genome Assembly and Annotation.</title>
        <authorList>
            <person name="Atibalentja N."/>
            <person name="Keating K."/>
            <person name="Fields C.J."/>
        </authorList>
    </citation>
    <scope>NUCLEOTIDE SEQUENCE</scope>
    <source>
        <strain evidence="1">Niue_2</strain>
        <tissue evidence="1">Leaf</tissue>
    </source>
</reference>